<comment type="caution">
    <text evidence="2">The sequence shown here is derived from an EMBL/GenBank/DDBJ whole genome shotgun (WGS) entry which is preliminary data.</text>
</comment>
<proteinExistence type="predicted"/>
<organism evidence="2 3">
    <name type="scientific">Chaetoceros tenuissimus</name>
    <dbReference type="NCBI Taxonomy" id="426638"/>
    <lineage>
        <taxon>Eukaryota</taxon>
        <taxon>Sar</taxon>
        <taxon>Stramenopiles</taxon>
        <taxon>Ochrophyta</taxon>
        <taxon>Bacillariophyta</taxon>
        <taxon>Coscinodiscophyceae</taxon>
        <taxon>Chaetocerotophycidae</taxon>
        <taxon>Chaetocerotales</taxon>
        <taxon>Chaetocerotaceae</taxon>
        <taxon>Chaetoceros</taxon>
    </lineage>
</organism>
<accession>A0AAD3CMU2</accession>
<dbReference type="InterPro" id="IPR029058">
    <property type="entry name" value="AB_hydrolase_fold"/>
</dbReference>
<feature type="transmembrane region" description="Helical" evidence="1">
    <location>
        <begin position="194"/>
        <end position="220"/>
    </location>
</feature>
<reference evidence="2 3" key="1">
    <citation type="journal article" date="2021" name="Sci. Rep.">
        <title>The genome of the diatom Chaetoceros tenuissimus carries an ancient integrated fragment of an extant virus.</title>
        <authorList>
            <person name="Hongo Y."/>
            <person name="Kimura K."/>
            <person name="Takaki Y."/>
            <person name="Yoshida Y."/>
            <person name="Baba S."/>
            <person name="Kobayashi G."/>
            <person name="Nagasaki K."/>
            <person name="Hano T."/>
            <person name="Tomaru Y."/>
        </authorList>
    </citation>
    <scope>NUCLEOTIDE SEQUENCE [LARGE SCALE GENOMIC DNA]</scope>
    <source>
        <strain evidence="2 3">NIES-3715</strain>
    </source>
</reference>
<evidence type="ECO:0000256" key="1">
    <source>
        <dbReference type="SAM" id="Phobius"/>
    </source>
</evidence>
<feature type="transmembrane region" description="Helical" evidence="1">
    <location>
        <begin position="48"/>
        <end position="74"/>
    </location>
</feature>
<sequence length="934" mass="105092">MTGKKKGYSKVQHFEISSDVDDNLGNHSDENFEDNAQVEQLHSDRHMLFTFIFMVIISISSLISLVCALIIIKLTIELTMRWYVCAVITVPQLLEKMIVYFMLRRIHTIEKDAHASSSFSLPIFIQQEGSQRRKRCSFWKISRFTIEMMVLIVIGVVYFHIIPKFCKAFIAQFFLDFDGIPVYDWKSDALEMKFIINISKLCGSFYLLGVSVGLVALAFAKYHQGADSTNRSTSYTPYYFRGEMIYKSMQSLSLFQVTLTALLVLLSVKSAWTFLIDHNISSDTATAPYCDPMDTTECLLPFPSSFFSVEDNTSNTGIRVNISDKAMLSIYRRGNDAKNLLDFNDRDGFGTNGIILFYMGGIKEGVVSNLQHDATLMGPNQIANSTENNSMTLLLDVEAKTLIHHFAEIDYIDNERPLVAMQAAKSLDFNKRYAVVLQSARDGNGTFIPRTKHLSKLLNPTSMESSHLPKTEKRRGEYYRDVILPTLKEAAPWLDVDSIQMLFDFHTTSAEGSPNAVTRDLMKQSLKTVANKGWKENENVRLLKLDDYTTQCVNDPGQVIGKRIHIEIDVPDFEVGHGREKNLEVEALANGNNSKTSPYEVLVTIPCSITTNSKALSATVDYGHGLLGNMFELLDTAWLQNAANKHGYITFASNWRGMSQFDFLLVVKAFLSNPNEVSTVVENLMQGYGNRISVQHFVNTALLDCSFMKMMDGEKVSIENPVRRIFYGISMGAIFGSVYSSLVSHIDEKILDASVITSGGSPFCFLLGRSALHKAYVLILSRNIKTRRQIRIFFSLMQMKFDGVDGPANGIFRPRKNFRTLIQHGIGDHIVPSLASEIVARNYGGTAFTSNPNQVFGVGEMTEDSSVCLTEMLFQDPYEKLPRINIVDQTDGSQVHWCTRLSPPLVHQLVEFINSGTFIDICSEDQCIQPKCTF</sequence>
<keyword evidence="3" id="KW-1185">Reference proteome</keyword>
<keyword evidence="1" id="KW-0472">Membrane</keyword>
<name>A0AAD3CMU2_9STRA</name>
<dbReference type="AlphaFoldDB" id="A0AAD3CMU2"/>
<protein>
    <submittedName>
        <fullName evidence="2">Uncharacterized protein</fullName>
    </submittedName>
</protein>
<dbReference type="EMBL" id="BLLK01000025">
    <property type="protein sequence ID" value="GFH47965.1"/>
    <property type="molecule type" value="Genomic_DNA"/>
</dbReference>
<evidence type="ECO:0000313" key="2">
    <source>
        <dbReference type="EMBL" id="GFH47965.1"/>
    </source>
</evidence>
<dbReference type="Proteomes" id="UP001054902">
    <property type="component" value="Unassembled WGS sequence"/>
</dbReference>
<feature type="transmembrane region" description="Helical" evidence="1">
    <location>
        <begin position="141"/>
        <end position="161"/>
    </location>
</feature>
<feature type="transmembrane region" description="Helical" evidence="1">
    <location>
        <begin position="80"/>
        <end position="103"/>
    </location>
</feature>
<dbReference type="SUPFAM" id="SSF53474">
    <property type="entry name" value="alpha/beta-Hydrolases"/>
    <property type="match status" value="1"/>
</dbReference>
<feature type="transmembrane region" description="Helical" evidence="1">
    <location>
        <begin position="254"/>
        <end position="275"/>
    </location>
</feature>
<evidence type="ECO:0000313" key="3">
    <source>
        <dbReference type="Proteomes" id="UP001054902"/>
    </source>
</evidence>
<keyword evidence="1" id="KW-0812">Transmembrane</keyword>
<gene>
    <name evidence="2" type="ORF">CTEN210_04441</name>
</gene>
<keyword evidence="1" id="KW-1133">Transmembrane helix</keyword>